<keyword evidence="6 12" id="KW-0812">Transmembrane</keyword>
<evidence type="ECO:0000259" key="14">
    <source>
        <dbReference type="PROSITE" id="PS50885"/>
    </source>
</evidence>
<comment type="similarity">
    <text evidence="10">Belongs to the methyl-accepting chemotaxis (MCP) protein family.</text>
</comment>
<dbReference type="GO" id="GO:0007165">
    <property type="term" value="P:signal transduction"/>
    <property type="evidence" value="ECO:0007669"/>
    <property type="project" value="UniProtKB-KW"/>
</dbReference>
<dbReference type="Proteomes" id="UP000469927">
    <property type="component" value="Unassembled WGS sequence"/>
</dbReference>
<dbReference type="InterPro" id="IPR004089">
    <property type="entry name" value="MCPsignal_dom"/>
</dbReference>
<dbReference type="PROSITE" id="PS50111">
    <property type="entry name" value="CHEMOTAXIS_TRANSDUC_2"/>
    <property type="match status" value="1"/>
</dbReference>
<keyword evidence="2" id="KW-1003">Cell membrane</keyword>
<keyword evidence="7 12" id="KW-1133">Transmembrane helix</keyword>
<evidence type="ECO:0000256" key="1">
    <source>
        <dbReference type="ARBA" id="ARBA00004429"/>
    </source>
</evidence>
<dbReference type="SMART" id="SM00304">
    <property type="entry name" value="HAMP"/>
    <property type="match status" value="1"/>
</dbReference>
<evidence type="ECO:0000313" key="18">
    <source>
        <dbReference type="Proteomes" id="UP000469927"/>
    </source>
</evidence>
<evidence type="ECO:0000313" key="15">
    <source>
        <dbReference type="EMBL" id="KAB0882344.1"/>
    </source>
</evidence>
<evidence type="ECO:0000313" key="16">
    <source>
        <dbReference type="EMBL" id="PUX14711.1"/>
    </source>
</evidence>
<evidence type="ECO:0000256" key="12">
    <source>
        <dbReference type="SAM" id="Phobius"/>
    </source>
</evidence>
<feature type="transmembrane region" description="Helical" evidence="12">
    <location>
        <begin position="203"/>
        <end position="227"/>
    </location>
</feature>
<dbReference type="OrthoDB" id="6500821at2"/>
<dbReference type="Gene3D" id="1.10.287.950">
    <property type="entry name" value="Methyl-accepting chemotaxis protein"/>
    <property type="match status" value="1"/>
</dbReference>
<dbReference type="SMART" id="SM00319">
    <property type="entry name" value="TarH"/>
    <property type="match status" value="1"/>
</dbReference>
<evidence type="ECO:0000256" key="6">
    <source>
        <dbReference type="ARBA" id="ARBA00022692"/>
    </source>
</evidence>
<feature type="transmembrane region" description="Helical" evidence="12">
    <location>
        <begin position="21"/>
        <end position="47"/>
    </location>
</feature>
<organism evidence="16 17">
    <name type="scientific">Cronobacter muytjensii</name>
    <dbReference type="NCBI Taxonomy" id="413501"/>
    <lineage>
        <taxon>Bacteria</taxon>
        <taxon>Pseudomonadati</taxon>
        <taxon>Pseudomonadota</taxon>
        <taxon>Gammaproteobacteria</taxon>
        <taxon>Enterobacterales</taxon>
        <taxon>Enterobacteriaceae</taxon>
        <taxon>Cronobacter</taxon>
    </lineage>
</organism>
<keyword evidence="4" id="KW-0145">Chemotaxis</keyword>
<dbReference type="PANTHER" id="PTHR43531:SF14">
    <property type="entry name" value="METHYL-ACCEPTING CHEMOTAXIS PROTEIN I-RELATED"/>
    <property type="match status" value="1"/>
</dbReference>
<dbReference type="InterPro" id="IPR035440">
    <property type="entry name" value="4HB_MCP_dom_sf"/>
</dbReference>
<dbReference type="InterPro" id="IPR004090">
    <property type="entry name" value="Chemotax_Me-accpt_rcpt"/>
</dbReference>
<dbReference type="GO" id="GO:0004888">
    <property type="term" value="F:transmembrane signaling receptor activity"/>
    <property type="evidence" value="ECO:0007669"/>
    <property type="project" value="InterPro"/>
</dbReference>
<comment type="subcellular location">
    <subcellularLocation>
        <location evidence="1">Cell inner membrane</location>
        <topology evidence="1">Multi-pass membrane protein</topology>
    </subcellularLocation>
</comment>
<dbReference type="PRINTS" id="PR00260">
    <property type="entry name" value="CHEMTRNSDUCR"/>
</dbReference>
<dbReference type="Pfam" id="PF00672">
    <property type="entry name" value="HAMP"/>
    <property type="match status" value="1"/>
</dbReference>
<keyword evidence="3" id="KW-0488">Methylation</keyword>
<evidence type="ECO:0000256" key="7">
    <source>
        <dbReference type="ARBA" id="ARBA00022989"/>
    </source>
</evidence>
<evidence type="ECO:0000259" key="13">
    <source>
        <dbReference type="PROSITE" id="PS50111"/>
    </source>
</evidence>
<evidence type="ECO:0000256" key="11">
    <source>
        <dbReference type="PROSITE-ProRule" id="PRU00284"/>
    </source>
</evidence>
<evidence type="ECO:0000256" key="9">
    <source>
        <dbReference type="ARBA" id="ARBA00023224"/>
    </source>
</evidence>
<dbReference type="InterPro" id="IPR051310">
    <property type="entry name" value="MCP_chemotaxis"/>
</dbReference>
<feature type="domain" description="Methyl-accepting transducer" evidence="13">
    <location>
        <begin position="283"/>
        <end position="512"/>
    </location>
</feature>
<dbReference type="EMBL" id="WAGD01000020">
    <property type="protein sequence ID" value="KAB0882344.1"/>
    <property type="molecule type" value="Genomic_DNA"/>
</dbReference>
<proteinExistence type="inferred from homology"/>
<dbReference type="AlphaFoldDB" id="A0A2T7AT80"/>
<dbReference type="SUPFAM" id="SSF58104">
    <property type="entry name" value="Methyl-accepting chemotaxis protein (MCP) signaling domain"/>
    <property type="match status" value="1"/>
</dbReference>
<dbReference type="Pfam" id="PF00015">
    <property type="entry name" value="MCPsignal"/>
    <property type="match status" value="1"/>
</dbReference>
<protein>
    <submittedName>
        <fullName evidence="16">HAMP domain-containing protein</fullName>
    </submittedName>
</protein>
<evidence type="ECO:0000256" key="3">
    <source>
        <dbReference type="ARBA" id="ARBA00022481"/>
    </source>
</evidence>
<keyword evidence="8 12" id="KW-0472">Membrane</keyword>
<dbReference type="PANTHER" id="PTHR43531">
    <property type="entry name" value="PROTEIN ICFG"/>
    <property type="match status" value="1"/>
</dbReference>
<dbReference type="CDD" id="cd06225">
    <property type="entry name" value="HAMP"/>
    <property type="match status" value="1"/>
</dbReference>
<evidence type="ECO:0000256" key="2">
    <source>
        <dbReference type="ARBA" id="ARBA00022475"/>
    </source>
</evidence>
<feature type="domain" description="HAMP" evidence="14">
    <location>
        <begin position="224"/>
        <end position="278"/>
    </location>
</feature>
<sequence length="529" mass="57822">MNLTKIFRALRRVVPRTRFGLMAGILCVITLFSALQILSTLLLSSLLGETQQQVQRHEAQRQQQAAMDDARVTLLMASDLLNRAGIYFMQDKETGSVGSWNSLMDEAQAALKRSHTAFERYGQLNTAKDDPLKASYHNFYSALKEQADGLVTTNSIDAFFAVPVQAFQTDFNDNFARYQRDNAQRADTESQELLGGLEQAQRMFIVALGVLLFIAVLVWRSMAVWVIRPLRRLIDHINRLAAGDLCAPLPAGTLINREMAELSESIGQMQGGLQQLVSDVREATSAIVANISELAAGNEQLFSQSALQAEELRKVTSHIETLEAHVEENSEYARVANARADEARGVAAGGDAMMQTVNHSMQDIVSRSAEMRGIVAMIDSVAFQTNILALNAAIEAAHAGNHGRGFAVVAKEVGLLARKSSHSTQTIQALIHHSLQGIEKGSEAVSKLEENLQRVMALVSHLTGLLGEIAVATVNQGESIHQVTQRIGALNQVAGETGSLVQHTTHASLRLRDESRRLTDAVSRFRLPA</sequence>
<dbReference type="RefSeq" id="WP_075193136.1">
    <property type="nucleotide sequence ID" value="NZ_JADKNN010000017.1"/>
</dbReference>
<keyword evidence="9 11" id="KW-0807">Transducer</keyword>
<dbReference type="InterPro" id="IPR003122">
    <property type="entry name" value="Tar_rcpt_lig-bd"/>
</dbReference>
<evidence type="ECO:0000256" key="5">
    <source>
        <dbReference type="ARBA" id="ARBA00022519"/>
    </source>
</evidence>
<dbReference type="CDD" id="cd19407">
    <property type="entry name" value="Tar_Tsr_sensor"/>
    <property type="match status" value="1"/>
</dbReference>
<keyword evidence="18" id="KW-1185">Reference proteome</keyword>
<dbReference type="InterPro" id="IPR003660">
    <property type="entry name" value="HAMP_dom"/>
</dbReference>
<dbReference type="GO" id="GO:0005886">
    <property type="term" value="C:plasma membrane"/>
    <property type="evidence" value="ECO:0007669"/>
    <property type="project" value="UniProtKB-SubCell"/>
</dbReference>
<dbReference type="GO" id="GO:0006935">
    <property type="term" value="P:chemotaxis"/>
    <property type="evidence" value="ECO:0007669"/>
    <property type="project" value="UniProtKB-KW"/>
</dbReference>
<dbReference type="PROSITE" id="PS50885">
    <property type="entry name" value="HAMP"/>
    <property type="match status" value="1"/>
</dbReference>
<dbReference type="SMART" id="SM00283">
    <property type="entry name" value="MA"/>
    <property type="match status" value="1"/>
</dbReference>
<dbReference type="SUPFAM" id="SSF47170">
    <property type="entry name" value="Aspartate receptor, ligand-binding domain"/>
    <property type="match status" value="1"/>
</dbReference>
<dbReference type="Pfam" id="PF02203">
    <property type="entry name" value="TarH"/>
    <property type="match status" value="1"/>
</dbReference>
<evidence type="ECO:0000256" key="4">
    <source>
        <dbReference type="ARBA" id="ARBA00022500"/>
    </source>
</evidence>
<reference evidence="16 17" key="1">
    <citation type="submission" date="2016-12" db="EMBL/GenBank/DDBJ databases">
        <title>Analysis of the Molecular Diversity Among Cronobacter Species Isolated from Filth Flies Using a Pan Genomic DNA Microarray.</title>
        <authorList>
            <person name="Pava-Ripoll M."/>
            <person name="Tall B."/>
            <person name="Farber J."/>
            <person name="Fanning S."/>
            <person name="Lehner A."/>
            <person name="Stephan R."/>
            <person name="Pagotto F."/>
            <person name="Iverson C."/>
            <person name="Ziobro G."/>
            <person name="Miller A."/>
            <person name="Pearson R."/>
            <person name="Yan Q."/>
            <person name="Kim M."/>
            <person name="Jeong S."/>
            <person name="Park J."/>
            <person name="Jun S."/>
            <person name="Choi H."/>
            <person name="Chung T."/>
            <person name="Yoo Y."/>
            <person name="Park E."/>
            <person name="Hwang S."/>
            <person name="Lee B."/>
            <person name="Sathyamoorthy V."/>
            <person name="Carter L."/>
            <person name="Mammel M."/>
            <person name="Jackson S."/>
            <person name="Kothary M."/>
            <person name="Patel I."/>
            <person name="Grim C."/>
            <person name="Gopinath G."/>
            <person name="Gangiredla J."/>
            <person name="Chase H."/>
        </authorList>
    </citation>
    <scope>NUCLEOTIDE SEQUENCE [LARGE SCALE GENOMIC DNA]</scope>
    <source>
        <strain evidence="16 17">MOD1-Md1s</strain>
    </source>
</reference>
<name>A0A2T7AT80_9ENTR</name>
<gene>
    <name evidence="16" type="ORF">AUN14_10100</name>
    <name evidence="15" type="ORF">FZI19_08165</name>
</gene>
<comment type="caution">
    <text evidence="16">The sequence shown here is derived from an EMBL/GenBank/DDBJ whole genome shotgun (WGS) entry which is preliminary data.</text>
</comment>
<evidence type="ECO:0000256" key="10">
    <source>
        <dbReference type="ARBA" id="ARBA00029447"/>
    </source>
</evidence>
<dbReference type="Proteomes" id="UP000244378">
    <property type="component" value="Unassembled WGS sequence"/>
</dbReference>
<keyword evidence="5" id="KW-0997">Cell inner membrane</keyword>
<evidence type="ECO:0000256" key="8">
    <source>
        <dbReference type="ARBA" id="ARBA00023136"/>
    </source>
</evidence>
<dbReference type="Gene3D" id="1.20.120.30">
    <property type="entry name" value="Aspartate receptor, ligand-binding domain"/>
    <property type="match status" value="1"/>
</dbReference>
<evidence type="ECO:0000313" key="17">
    <source>
        <dbReference type="Proteomes" id="UP000244378"/>
    </source>
</evidence>
<reference evidence="15 18" key="2">
    <citation type="submission" date="2019-08" db="EMBL/GenBank/DDBJ databases">
        <title>Prevalence, distribution, and phylogeny of type two toxin-antitoxin genes possessed by Cronobacter species where C. sakazakii homologs follow sequence type lineages.</title>
        <authorList>
            <person name="Finkelstein S."/>
            <person name="Negrete F."/>
            <person name="Jang H."/>
            <person name="Gopinath G.R."/>
            <person name="Tall B.D."/>
        </authorList>
    </citation>
    <scope>NUCLEOTIDE SEQUENCE [LARGE SCALE GENOMIC DNA]</scope>
    <source>
        <strain evidence="15 18">MOD1_GK1257</strain>
    </source>
</reference>
<accession>A0A2T7AT80</accession>
<dbReference type="EMBL" id="MSAE01000019">
    <property type="protein sequence ID" value="PUX14711.1"/>
    <property type="molecule type" value="Genomic_DNA"/>
</dbReference>